<dbReference type="Proteomes" id="UP000282613">
    <property type="component" value="Unassembled WGS sequence"/>
</dbReference>
<gene>
    <name evidence="1" type="ORF">TASK_LOCUS5767</name>
</gene>
<proteinExistence type="predicted"/>
<organism evidence="3">
    <name type="scientific">Taenia asiatica</name>
    <name type="common">Asian tapeworm</name>
    <dbReference type="NCBI Taxonomy" id="60517"/>
    <lineage>
        <taxon>Eukaryota</taxon>
        <taxon>Metazoa</taxon>
        <taxon>Spiralia</taxon>
        <taxon>Lophotrochozoa</taxon>
        <taxon>Platyhelminthes</taxon>
        <taxon>Cestoda</taxon>
        <taxon>Eucestoda</taxon>
        <taxon>Cyclophyllidea</taxon>
        <taxon>Taeniidae</taxon>
        <taxon>Taenia</taxon>
    </lineage>
</organism>
<dbReference type="AlphaFoldDB" id="A0A0R3W6E8"/>
<dbReference type="WBParaSite" id="TASK_0000576601-mRNA-1">
    <property type="protein sequence ID" value="TASK_0000576601-mRNA-1"/>
    <property type="gene ID" value="TASK_0000576601"/>
</dbReference>
<evidence type="ECO:0000313" key="3">
    <source>
        <dbReference type="WBParaSite" id="TASK_0000576601-mRNA-1"/>
    </source>
</evidence>
<keyword evidence="2" id="KW-1185">Reference proteome</keyword>
<reference evidence="3" key="1">
    <citation type="submission" date="2017-02" db="UniProtKB">
        <authorList>
            <consortium name="WormBaseParasite"/>
        </authorList>
    </citation>
    <scope>IDENTIFICATION</scope>
</reference>
<accession>A0A0R3W6E8</accession>
<name>A0A0R3W6E8_TAEAS</name>
<evidence type="ECO:0000313" key="2">
    <source>
        <dbReference type="Proteomes" id="UP000282613"/>
    </source>
</evidence>
<reference evidence="1 2" key="2">
    <citation type="submission" date="2018-11" db="EMBL/GenBank/DDBJ databases">
        <authorList>
            <consortium name="Pathogen Informatics"/>
        </authorList>
    </citation>
    <scope>NUCLEOTIDE SEQUENCE [LARGE SCALE GENOMIC DNA]</scope>
</reference>
<dbReference type="EMBL" id="UYRS01018440">
    <property type="protein sequence ID" value="VDK35590.1"/>
    <property type="molecule type" value="Genomic_DNA"/>
</dbReference>
<dbReference type="OrthoDB" id="6274447at2759"/>
<sequence length="149" mass="16260">MVTQHCVPMTDPVAKSFSSKQSASFASISSGNLTSSDSIATNTSGSSSDSGEKTLNSDCTSLYIYAGSQVPRHFFPSDEEEEDWSISENAASGVVHFAHREQRLETPYIATYRIMTALDVWLQEVRVHTELESPTPMISKPLTQSSSCT</sequence>
<protein>
    <submittedName>
        <fullName evidence="3">Pecanex-like protein</fullName>
    </submittedName>
</protein>
<evidence type="ECO:0000313" key="1">
    <source>
        <dbReference type="EMBL" id="VDK35590.1"/>
    </source>
</evidence>